<protein>
    <recommendedName>
        <fullName evidence="3">JmjC domain-containing protein</fullName>
    </recommendedName>
</protein>
<dbReference type="RefSeq" id="XP_033689264.1">
    <property type="nucleotide sequence ID" value="XM_033832632.1"/>
</dbReference>
<sequence length="429" mass="49286">MSPIDNIVDRFDRSEVPLYATAFIPMRSLSQIRAKMLTLWCYQSAEISHTIHNLTFPKDKHLRITNSFNSFDTARTRFLQYFTIGSNPEIQYQNWHRTPTGKNSSPTHIMTGREFLNRFQRRRPAINRKGFKFCNFLSISGAALNAEVPELYFIRSLKYTLFVTLQRELRARVNAMRETPLGKEYRKARLRDIDMEACFRWVLYGERYSYSGWHLDVLNGTWTEKEQTELACDGLFWKLPLNTVQVILLLSGDTLIMRPGYPVVYAVLTLDDSLAAGGMLWASDSVSRIMVNMKYVVENTEVTNEDIPQQLPEYLDALQQRVQKYKAAKSGPKKGKARKAELALPLDLMALPSFSEQDQQSLSELVTFLKDKDILSCKCSGACVTNVEEREQEEDPLCPCWRGSAVHHRGCTIWCNHEGYYGDPPACAE</sequence>
<evidence type="ECO:0000313" key="1">
    <source>
        <dbReference type="EMBL" id="KAF2254260.1"/>
    </source>
</evidence>
<dbReference type="EMBL" id="ML987190">
    <property type="protein sequence ID" value="KAF2254260.1"/>
    <property type="molecule type" value="Genomic_DNA"/>
</dbReference>
<dbReference type="AlphaFoldDB" id="A0A6A6IXB1"/>
<reference evidence="1" key="1">
    <citation type="journal article" date="2020" name="Stud. Mycol.">
        <title>101 Dothideomycetes genomes: a test case for predicting lifestyles and emergence of pathogens.</title>
        <authorList>
            <person name="Haridas S."/>
            <person name="Albert R."/>
            <person name="Binder M."/>
            <person name="Bloem J."/>
            <person name="Labutti K."/>
            <person name="Salamov A."/>
            <person name="Andreopoulos B."/>
            <person name="Baker S."/>
            <person name="Barry K."/>
            <person name="Bills G."/>
            <person name="Bluhm B."/>
            <person name="Cannon C."/>
            <person name="Castanera R."/>
            <person name="Culley D."/>
            <person name="Daum C."/>
            <person name="Ezra D."/>
            <person name="Gonzalez J."/>
            <person name="Henrissat B."/>
            <person name="Kuo A."/>
            <person name="Liang C."/>
            <person name="Lipzen A."/>
            <person name="Lutzoni F."/>
            <person name="Magnuson J."/>
            <person name="Mondo S."/>
            <person name="Nolan M."/>
            <person name="Ohm R."/>
            <person name="Pangilinan J."/>
            <person name="Park H.-J."/>
            <person name="Ramirez L."/>
            <person name="Alfaro M."/>
            <person name="Sun H."/>
            <person name="Tritt A."/>
            <person name="Yoshinaga Y."/>
            <person name="Zwiers L.-H."/>
            <person name="Turgeon B."/>
            <person name="Goodwin S."/>
            <person name="Spatafora J."/>
            <person name="Crous P."/>
            <person name="Grigoriev I."/>
        </authorList>
    </citation>
    <scope>NUCLEOTIDE SEQUENCE</scope>
    <source>
        <strain evidence="1">CBS 122368</strain>
    </source>
</reference>
<accession>A0A6A6IXB1</accession>
<dbReference type="GeneID" id="54585962"/>
<evidence type="ECO:0000313" key="2">
    <source>
        <dbReference type="Proteomes" id="UP000800094"/>
    </source>
</evidence>
<evidence type="ECO:0008006" key="3">
    <source>
        <dbReference type="Google" id="ProtNLM"/>
    </source>
</evidence>
<keyword evidence="2" id="KW-1185">Reference proteome</keyword>
<proteinExistence type="predicted"/>
<dbReference type="OrthoDB" id="4161428at2759"/>
<dbReference type="Proteomes" id="UP000800094">
    <property type="component" value="Unassembled WGS sequence"/>
</dbReference>
<organism evidence="1 2">
    <name type="scientific">Trematosphaeria pertusa</name>
    <dbReference type="NCBI Taxonomy" id="390896"/>
    <lineage>
        <taxon>Eukaryota</taxon>
        <taxon>Fungi</taxon>
        <taxon>Dikarya</taxon>
        <taxon>Ascomycota</taxon>
        <taxon>Pezizomycotina</taxon>
        <taxon>Dothideomycetes</taxon>
        <taxon>Pleosporomycetidae</taxon>
        <taxon>Pleosporales</taxon>
        <taxon>Massarineae</taxon>
        <taxon>Trematosphaeriaceae</taxon>
        <taxon>Trematosphaeria</taxon>
    </lineage>
</organism>
<gene>
    <name evidence="1" type="ORF">BU26DRAFT_558964</name>
</gene>
<name>A0A6A6IXB1_9PLEO</name>